<sequence>MLTDLLPGPPAPTIMVDDKTSPNPEFLSWQEDDQRALIILQSSLSEEAMAEALGLVTARDVWHALESTYSHDSVERMQNLRDSLRQLQKGTMSVSDYGRKFKSLCDQLAAIGHPIDDLDKSHWFLCGLGPSFETCSTAQRAIKSRPSFHDLLSQAEGHDLFLKSMHGSSTPQAAFVAEQPRGFSGRRFSSSNRGRQSTSRGGFSGGRGGFSGGRSRGRRSPHCQLCRKDGHYANQCPDLASFASRTPSIDANLATAFHARCHVADNSPDWYVDSGATAHMTPSTSNLDSAKSYSGTDHVSFGNATSLPISHVGTSSFSKDLHLHDVLVVPHLTKNLLSISKLTNDHPVDILFSDSYFAIQNRLTKTILARGRVDRGLYILEHGQKALVARLSSNKLKAYFEVWHSRLGSFVGYFAFTKPHICSSCQLSKSKHLPFEFNPKRSFHVLDLIHCDLWGPSPVVSTEGYRYYIIFVDDYSRFTWFYPLKTKSDVSLVLPLKSFKVMEARNLLTLGYDLFLWKMEPQWGSLLVKAWCWEKIHPSSNPGLSVKFAKDVVWANPGEPYQKKKKKKNGIHHRISCPHTPQQNGRAERKHRHITETGLAMLFNAHAPASYWVDAFTSATYIINRLPSKLLQNKSPFELLFGVSPNYDTFRIFGCRVFPYLRDYATHKLAPRSISCVFIGYNTNYKGYRCLDLSTSRIYTTRHAQFDESSFPFTGVMDKVDLASLVFSSYYEPSSSPTITHPMPLKSRAISPPPPKPSIPCPICVTTQPANHNLAAHPASPARLTDPPTPPPGPTNPNPQPEPPLQPTIPAGLNESTSSTAPASSGHPMTTRSKAGIFKPRHIDDISLVQNNPLHVALLASKEPKGIKSALKQPGWHAAMQEEMQALQANKTWVLVPRPISVNVVGSKWVFRTKYLSDGTVDRLKARLVAQGFTQIPGLDYSLTFSHVVKASTVRIILSLAVLNKWSLHQLDVKNAFLNGHLSETVFMEQPPGC</sequence>
<dbReference type="PANTHER" id="PTHR47481">
    <property type="match status" value="1"/>
</dbReference>
<dbReference type="Pfam" id="PF22936">
    <property type="entry name" value="Pol_BBD"/>
    <property type="match status" value="1"/>
</dbReference>
<proteinExistence type="predicted"/>
<dbReference type="Proteomes" id="UP001172457">
    <property type="component" value="Chromosome 1"/>
</dbReference>
<dbReference type="SUPFAM" id="SSF53098">
    <property type="entry name" value="Ribonuclease H-like"/>
    <property type="match status" value="2"/>
</dbReference>
<dbReference type="InterPro" id="IPR057670">
    <property type="entry name" value="SH3_retrovirus"/>
</dbReference>
<name>A0AA38U5J7_9ASTR</name>
<dbReference type="Pfam" id="PF07727">
    <property type="entry name" value="RVT_2"/>
    <property type="match status" value="1"/>
</dbReference>
<keyword evidence="1" id="KW-0479">Metal-binding</keyword>
<dbReference type="Gene3D" id="3.30.420.10">
    <property type="entry name" value="Ribonuclease H-like superfamily/Ribonuclease H"/>
    <property type="match status" value="2"/>
</dbReference>
<dbReference type="InterPro" id="IPR001584">
    <property type="entry name" value="Integrase_cat-core"/>
</dbReference>
<dbReference type="InterPro" id="IPR012337">
    <property type="entry name" value="RNaseH-like_sf"/>
</dbReference>
<feature type="compositionally biased region" description="Polar residues" evidence="2">
    <location>
        <begin position="814"/>
        <end position="833"/>
    </location>
</feature>
<organism evidence="5 6">
    <name type="scientific">Centaurea solstitialis</name>
    <name type="common">yellow star-thistle</name>
    <dbReference type="NCBI Taxonomy" id="347529"/>
    <lineage>
        <taxon>Eukaryota</taxon>
        <taxon>Viridiplantae</taxon>
        <taxon>Streptophyta</taxon>
        <taxon>Embryophyta</taxon>
        <taxon>Tracheophyta</taxon>
        <taxon>Spermatophyta</taxon>
        <taxon>Magnoliopsida</taxon>
        <taxon>eudicotyledons</taxon>
        <taxon>Gunneridae</taxon>
        <taxon>Pentapetalae</taxon>
        <taxon>asterids</taxon>
        <taxon>campanulids</taxon>
        <taxon>Asterales</taxon>
        <taxon>Asteraceae</taxon>
        <taxon>Carduoideae</taxon>
        <taxon>Cardueae</taxon>
        <taxon>Centaureinae</taxon>
        <taxon>Centaurea</taxon>
    </lineage>
</organism>
<dbReference type="InterPro" id="IPR013103">
    <property type="entry name" value="RVT_2"/>
</dbReference>
<dbReference type="GO" id="GO:0003676">
    <property type="term" value="F:nucleic acid binding"/>
    <property type="evidence" value="ECO:0007669"/>
    <property type="project" value="InterPro"/>
</dbReference>
<dbReference type="EMBL" id="JARYMX010000001">
    <property type="protein sequence ID" value="KAJ9566476.1"/>
    <property type="molecule type" value="Genomic_DNA"/>
</dbReference>
<evidence type="ECO:0000313" key="5">
    <source>
        <dbReference type="EMBL" id="KAJ9566476.1"/>
    </source>
</evidence>
<feature type="region of interest" description="Disordered" evidence="2">
    <location>
        <begin position="184"/>
        <end position="222"/>
    </location>
</feature>
<dbReference type="PROSITE" id="PS50158">
    <property type="entry name" value="ZF_CCHC"/>
    <property type="match status" value="1"/>
</dbReference>
<dbReference type="Pfam" id="PF25597">
    <property type="entry name" value="SH3_retrovirus"/>
    <property type="match status" value="1"/>
</dbReference>
<dbReference type="AlphaFoldDB" id="A0AA38U5J7"/>
<evidence type="ECO:0000313" key="6">
    <source>
        <dbReference type="Proteomes" id="UP001172457"/>
    </source>
</evidence>
<dbReference type="GO" id="GO:0015074">
    <property type="term" value="P:DNA integration"/>
    <property type="evidence" value="ECO:0007669"/>
    <property type="project" value="InterPro"/>
</dbReference>
<dbReference type="InterPro" id="IPR054722">
    <property type="entry name" value="PolX-like_BBD"/>
</dbReference>
<protein>
    <recommendedName>
        <fullName evidence="7">Integrase catalytic domain-containing protein</fullName>
    </recommendedName>
</protein>
<feature type="compositionally biased region" description="Gly residues" evidence="2">
    <location>
        <begin position="202"/>
        <end position="214"/>
    </location>
</feature>
<reference evidence="5" key="1">
    <citation type="submission" date="2023-03" db="EMBL/GenBank/DDBJ databases">
        <title>Chromosome-scale reference genome and RAD-based genetic map of yellow starthistle (Centaurea solstitialis) reveal putative structural variation and QTLs associated with invader traits.</title>
        <authorList>
            <person name="Reatini B."/>
            <person name="Cang F.A."/>
            <person name="Jiang Q."/>
            <person name="Mckibben M.T.W."/>
            <person name="Barker M.S."/>
            <person name="Rieseberg L.H."/>
            <person name="Dlugosch K.M."/>
        </authorList>
    </citation>
    <scope>NUCLEOTIDE SEQUENCE</scope>
    <source>
        <strain evidence="5">CAN-66</strain>
        <tissue evidence="5">Leaf</tissue>
    </source>
</reference>
<comment type="caution">
    <text evidence="5">The sequence shown here is derived from an EMBL/GenBank/DDBJ whole genome shotgun (WGS) entry which is preliminary data.</text>
</comment>
<feature type="domain" description="Integrase catalytic" evidence="4">
    <location>
        <begin position="435"/>
        <end position="644"/>
    </location>
</feature>
<feature type="compositionally biased region" description="Pro residues" evidence="2">
    <location>
        <begin position="787"/>
        <end position="807"/>
    </location>
</feature>
<evidence type="ECO:0000259" key="3">
    <source>
        <dbReference type="PROSITE" id="PS50158"/>
    </source>
</evidence>
<evidence type="ECO:0000259" key="4">
    <source>
        <dbReference type="PROSITE" id="PS50994"/>
    </source>
</evidence>
<gene>
    <name evidence="5" type="ORF">OSB04_002442</name>
</gene>
<dbReference type="InterPro" id="IPR036875">
    <property type="entry name" value="Znf_CCHC_sf"/>
</dbReference>
<evidence type="ECO:0008006" key="7">
    <source>
        <dbReference type="Google" id="ProtNLM"/>
    </source>
</evidence>
<dbReference type="InterPro" id="IPR036397">
    <property type="entry name" value="RNaseH_sf"/>
</dbReference>
<feature type="compositionally biased region" description="Low complexity" evidence="2">
    <location>
        <begin position="184"/>
        <end position="201"/>
    </location>
</feature>
<evidence type="ECO:0000256" key="1">
    <source>
        <dbReference type="PROSITE-ProRule" id="PRU00047"/>
    </source>
</evidence>
<dbReference type="SUPFAM" id="SSF57756">
    <property type="entry name" value="Retrovirus zinc finger-like domains"/>
    <property type="match status" value="1"/>
</dbReference>
<dbReference type="Pfam" id="PF14223">
    <property type="entry name" value="Retrotran_gag_2"/>
    <property type="match status" value="1"/>
</dbReference>
<dbReference type="PROSITE" id="PS50994">
    <property type="entry name" value="INTEGRASE"/>
    <property type="match status" value="1"/>
</dbReference>
<dbReference type="PANTHER" id="PTHR47481:SF35">
    <property type="entry name" value="ZINC FINGER, CCHC-TYPE-RELATED"/>
    <property type="match status" value="1"/>
</dbReference>
<feature type="domain" description="CCHC-type" evidence="3">
    <location>
        <begin position="223"/>
        <end position="238"/>
    </location>
</feature>
<keyword evidence="6" id="KW-1185">Reference proteome</keyword>
<keyword evidence="1" id="KW-0862">Zinc</keyword>
<feature type="region of interest" description="Disordered" evidence="2">
    <location>
        <begin position="773"/>
        <end position="833"/>
    </location>
</feature>
<dbReference type="GO" id="GO:0008270">
    <property type="term" value="F:zinc ion binding"/>
    <property type="evidence" value="ECO:0007669"/>
    <property type="project" value="UniProtKB-KW"/>
</dbReference>
<evidence type="ECO:0000256" key="2">
    <source>
        <dbReference type="SAM" id="MobiDB-lite"/>
    </source>
</evidence>
<keyword evidence="1" id="KW-0863">Zinc-finger</keyword>
<dbReference type="InterPro" id="IPR001878">
    <property type="entry name" value="Znf_CCHC"/>
</dbReference>
<accession>A0AA38U5J7</accession>